<name>A0A919WG25_9BACI</name>
<accession>A0A919WG25</accession>
<organism evidence="1 2">
    <name type="scientific">Robertmurraya siralis</name>
    <dbReference type="NCBI Taxonomy" id="77777"/>
    <lineage>
        <taxon>Bacteria</taxon>
        <taxon>Bacillati</taxon>
        <taxon>Bacillota</taxon>
        <taxon>Bacilli</taxon>
        <taxon>Bacillales</taxon>
        <taxon>Bacillaceae</taxon>
        <taxon>Robertmurraya</taxon>
    </lineage>
</organism>
<gene>
    <name evidence="1" type="ORF">J27TS8_11200</name>
</gene>
<protein>
    <submittedName>
        <fullName evidence="1">Uncharacterized protein</fullName>
    </submittedName>
</protein>
<reference evidence="1" key="1">
    <citation type="submission" date="2021-03" db="EMBL/GenBank/DDBJ databases">
        <title>Antimicrobial resistance genes in bacteria isolated from Japanese honey, and their potential for conferring macrolide and lincosamide resistance in the American foulbrood pathogen Paenibacillus larvae.</title>
        <authorList>
            <person name="Okamoto M."/>
            <person name="Kumagai M."/>
            <person name="Kanamori H."/>
            <person name="Takamatsu D."/>
        </authorList>
    </citation>
    <scope>NUCLEOTIDE SEQUENCE</scope>
    <source>
        <strain evidence="1">J27TS8</strain>
    </source>
</reference>
<proteinExistence type="predicted"/>
<dbReference type="EMBL" id="BORC01000001">
    <property type="protein sequence ID" value="GIN61127.1"/>
    <property type="molecule type" value="Genomic_DNA"/>
</dbReference>
<evidence type="ECO:0000313" key="1">
    <source>
        <dbReference type="EMBL" id="GIN61127.1"/>
    </source>
</evidence>
<keyword evidence="2" id="KW-1185">Reference proteome</keyword>
<sequence>MENRYHGNTPIQFVIFVTRNAMKGGKKEFKLKASKLNNFPLCKKISLFDFLEESIEINT</sequence>
<evidence type="ECO:0000313" key="2">
    <source>
        <dbReference type="Proteomes" id="UP000682111"/>
    </source>
</evidence>
<comment type="caution">
    <text evidence="1">The sequence shown here is derived from an EMBL/GenBank/DDBJ whole genome shotgun (WGS) entry which is preliminary data.</text>
</comment>
<dbReference type="AlphaFoldDB" id="A0A919WG25"/>
<dbReference type="Proteomes" id="UP000682111">
    <property type="component" value="Unassembled WGS sequence"/>
</dbReference>